<dbReference type="PANTHER" id="PTHR43581">
    <property type="entry name" value="ATP/GTP PHOSPHATASE"/>
    <property type="match status" value="1"/>
</dbReference>
<comment type="caution">
    <text evidence="2">The sequence shown here is derived from an EMBL/GenBank/DDBJ whole genome shotgun (WGS) entry which is preliminary data.</text>
</comment>
<dbReference type="AlphaFoldDB" id="A0A1V1P4P7"/>
<proteinExistence type="predicted"/>
<dbReference type="PANTHER" id="PTHR43581:SF4">
    <property type="entry name" value="ATP_GTP PHOSPHATASE"/>
    <property type="match status" value="1"/>
</dbReference>
<reference evidence="3" key="1">
    <citation type="submission" date="2012-11" db="EMBL/GenBank/DDBJ databases">
        <authorList>
            <person name="Lucero-Rivera Y.E."/>
            <person name="Tovar-Ramirez D."/>
        </authorList>
    </citation>
    <scope>NUCLEOTIDE SEQUENCE [LARGE SCALE GENOMIC DNA]</scope>
    <source>
        <strain evidence="3">Araruama</strain>
    </source>
</reference>
<dbReference type="InterPro" id="IPR003593">
    <property type="entry name" value="AAA+_ATPase"/>
</dbReference>
<dbReference type="InterPro" id="IPR003959">
    <property type="entry name" value="ATPase_AAA_core"/>
</dbReference>
<dbReference type="Gene3D" id="3.40.50.300">
    <property type="entry name" value="P-loop containing nucleotide triphosphate hydrolases"/>
    <property type="match status" value="1"/>
</dbReference>
<dbReference type="SMART" id="SM00382">
    <property type="entry name" value="AAA"/>
    <property type="match status" value="1"/>
</dbReference>
<accession>A0A1V1P4P7</accession>
<dbReference type="EMBL" id="ATBP01000539">
    <property type="protein sequence ID" value="ETR69872.1"/>
    <property type="molecule type" value="Genomic_DNA"/>
</dbReference>
<evidence type="ECO:0000313" key="2">
    <source>
        <dbReference type="EMBL" id="ETR69872.1"/>
    </source>
</evidence>
<dbReference type="SUPFAM" id="SSF52540">
    <property type="entry name" value="P-loop containing nucleoside triphosphate hydrolases"/>
    <property type="match status" value="1"/>
</dbReference>
<gene>
    <name evidence="2" type="ORF">OMM_03639</name>
</gene>
<evidence type="ECO:0000313" key="3">
    <source>
        <dbReference type="Proteomes" id="UP000189670"/>
    </source>
</evidence>
<dbReference type="Pfam" id="PF13304">
    <property type="entry name" value="AAA_21"/>
    <property type="match status" value="1"/>
</dbReference>
<sequence>MKPIRMIEHKLAELTIKKYRLFQNFKLDLTDDKGNPLDTVILAGINGSGKTTILDFISETLSSEDKSNIVRVKLIGNLSEMKKLGDRINSSELNPFPVQKKEISNYIDHFILDNNKFSNVTVREAREAAFDEINKLFNILDINIQLIDRKDGKPIFINFQGKKLGLEDLSAGEQELFIRVLRLKILSPKEKIVLIDEPEFALHPSWQQKILKVYKKILSDGNNQVILATHSPQVIASADVKSVFLLKPNLETKKIDVSMPKYTKGHTINYVLSEIMGADYRDTKINNDIEEYLALIRNGEHETNKGMELKKIINNLDPNSEDRIRIDFALRRFKVLKK</sequence>
<dbReference type="GO" id="GO:0005524">
    <property type="term" value="F:ATP binding"/>
    <property type="evidence" value="ECO:0007669"/>
    <property type="project" value="InterPro"/>
</dbReference>
<dbReference type="InterPro" id="IPR051396">
    <property type="entry name" value="Bact_Antivir_Def_Nuclease"/>
</dbReference>
<protein>
    <submittedName>
        <fullName evidence="2">ABC transporter</fullName>
    </submittedName>
</protein>
<feature type="domain" description="AAA+ ATPase" evidence="1">
    <location>
        <begin position="36"/>
        <end position="256"/>
    </location>
</feature>
<organism evidence="2 3">
    <name type="scientific">Candidatus Magnetoglobus multicellularis str. Araruama</name>
    <dbReference type="NCBI Taxonomy" id="890399"/>
    <lineage>
        <taxon>Bacteria</taxon>
        <taxon>Pseudomonadati</taxon>
        <taxon>Thermodesulfobacteriota</taxon>
        <taxon>Desulfobacteria</taxon>
        <taxon>Desulfobacterales</taxon>
        <taxon>Desulfobacteraceae</taxon>
        <taxon>Candidatus Magnetoglobus</taxon>
    </lineage>
</organism>
<dbReference type="InterPro" id="IPR027417">
    <property type="entry name" value="P-loop_NTPase"/>
</dbReference>
<dbReference type="Proteomes" id="UP000189670">
    <property type="component" value="Unassembled WGS sequence"/>
</dbReference>
<evidence type="ECO:0000259" key="1">
    <source>
        <dbReference type="SMART" id="SM00382"/>
    </source>
</evidence>
<name>A0A1V1P4P7_9BACT</name>
<dbReference type="GO" id="GO:0016887">
    <property type="term" value="F:ATP hydrolysis activity"/>
    <property type="evidence" value="ECO:0007669"/>
    <property type="project" value="InterPro"/>
</dbReference>